<proteinExistence type="predicted"/>
<dbReference type="Proteomes" id="UP000198319">
    <property type="component" value="Unassembled WGS sequence"/>
</dbReference>
<keyword evidence="6" id="KW-1185">Reference proteome</keyword>
<feature type="chain" id="PRO_5010338346" evidence="1">
    <location>
        <begin position="22"/>
        <end position="451"/>
    </location>
</feature>
<dbReference type="STRING" id="1278819.BHE19_20470"/>
<dbReference type="Gene3D" id="3.90.226.10">
    <property type="entry name" value="2-enoyl-CoA Hydratase, Chain A, domain 1"/>
    <property type="match status" value="1"/>
</dbReference>
<protein>
    <submittedName>
        <fullName evidence="3">Peptidase S41</fullName>
    </submittedName>
</protein>
<dbReference type="Pfam" id="PF03572">
    <property type="entry name" value="Peptidase_S41"/>
    <property type="match status" value="1"/>
</dbReference>
<dbReference type="SMART" id="SM00245">
    <property type="entry name" value="TSPc"/>
    <property type="match status" value="1"/>
</dbReference>
<comment type="caution">
    <text evidence="3">The sequence shown here is derived from an EMBL/GenBank/DDBJ whole genome shotgun (WGS) entry which is preliminary data.</text>
</comment>
<dbReference type="AlphaFoldDB" id="A0A1S1JCI4"/>
<dbReference type="GO" id="GO:0006508">
    <property type="term" value="P:proteolysis"/>
    <property type="evidence" value="ECO:0007669"/>
    <property type="project" value="InterPro"/>
</dbReference>
<dbReference type="SUPFAM" id="SSF52096">
    <property type="entry name" value="ClpP/crotonase"/>
    <property type="match status" value="1"/>
</dbReference>
<dbReference type="GO" id="GO:0004175">
    <property type="term" value="F:endopeptidase activity"/>
    <property type="evidence" value="ECO:0007669"/>
    <property type="project" value="TreeGrafter"/>
</dbReference>
<evidence type="ECO:0000256" key="1">
    <source>
        <dbReference type="SAM" id="SignalP"/>
    </source>
</evidence>
<dbReference type="SUPFAM" id="SSF50156">
    <property type="entry name" value="PDZ domain-like"/>
    <property type="match status" value="1"/>
</dbReference>
<dbReference type="CDD" id="cd07561">
    <property type="entry name" value="Peptidase_S41_CPP_like"/>
    <property type="match status" value="1"/>
</dbReference>
<reference evidence="4 6" key="3">
    <citation type="submission" date="2016-11" db="EMBL/GenBank/DDBJ databases">
        <title>Whole genomes of Flavobacteriaceae.</title>
        <authorList>
            <person name="Stine C."/>
            <person name="Li C."/>
            <person name="Tadesse D."/>
        </authorList>
    </citation>
    <scope>NUCLEOTIDE SEQUENCE [LARGE SCALE GENOMIC DNA]</scope>
    <source>
        <strain evidence="4 6">ATCC BAA-2541</strain>
    </source>
</reference>
<dbReference type="InterPro" id="IPR041613">
    <property type="entry name" value="Pept_S41_N"/>
</dbReference>
<evidence type="ECO:0000259" key="2">
    <source>
        <dbReference type="SMART" id="SM00245"/>
    </source>
</evidence>
<organism evidence="3 5">
    <name type="scientific">Flavobacterium tructae</name>
    <dbReference type="NCBI Taxonomy" id="1114873"/>
    <lineage>
        <taxon>Bacteria</taxon>
        <taxon>Pseudomonadati</taxon>
        <taxon>Bacteroidota</taxon>
        <taxon>Flavobacteriia</taxon>
        <taxon>Flavobacteriales</taxon>
        <taxon>Flavobacteriaceae</taxon>
        <taxon>Flavobacterium</taxon>
    </lineage>
</organism>
<dbReference type="Gene3D" id="3.30.750.170">
    <property type="match status" value="1"/>
</dbReference>
<dbReference type="GO" id="GO:0007165">
    <property type="term" value="P:signal transduction"/>
    <property type="evidence" value="ECO:0007669"/>
    <property type="project" value="TreeGrafter"/>
</dbReference>
<reference evidence="3" key="1">
    <citation type="submission" date="2016-09" db="EMBL/GenBank/DDBJ databases">
        <authorList>
            <person name="Capua I."/>
            <person name="De Benedictis P."/>
            <person name="Joannis T."/>
            <person name="Lombin L.H."/>
            <person name="Cattoli G."/>
        </authorList>
    </citation>
    <scope>NUCLEOTIDE SEQUENCE [LARGE SCALE GENOMIC DNA]</scope>
    <source>
        <strain evidence="3">MSU</strain>
    </source>
</reference>
<dbReference type="GO" id="GO:0008236">
    <property type="term" value="F:serine-type peptidase activity"/>
    <property type="evidence" value="ECO:0007669"/>
    <property type="project" value="InterPro"/>
</dbReference>
<dbReference type="Gene3D" id="2.30.42.10">
    <property type="match status" value="1"/>
</dbReference>
<evidence type="ECO:0000313" key="3">
    <source>
        <dbReference type="EMBL" id="OHT47254.1"/>
    </source>
</evidence>
<dbReference type="OrthoDB" id="7168509at2"/>
<evidence type="ECO:0000313" key="4">
    <source>
        <dbReference type="EMBL" id="OXB14266.1"/>
    </source>
</evidence>
<dbReference type="GO" id="GO:0030288">
    <property type="term" value="C:outer membrane-bounded periplasmic space"/>
    <property type="evidence" value="ECO:0007669"/>
    <property type="project" value="TreeGrafter"/>
</dbReference>
<sequence length="451" mass="50487">MKYSAISVLSLFLFLSVFLFSCSDNDSPAPVYEAGTNEYVNEWMYQQMKKYYRWNSTMPEKGRLDLSPKEYFAGLLQKDDRYSYAVHPEQPETAQQSLRRKFGFEVSFFEFESKFYGVILYVLEDSPAKRNGLKRGQLITKIEGTTLNQNNYDALYTKMTASTQLNLQTVSYAVQSGFSNVKEISILQGYSFSQPINYTIIEAKSKKVGYVEISHFDAGQAQAYLQTFQELKNKSITELVVDLRYNGGGDIAAATALSIILAPNIQSNTLFIKFEGNTNGGNVDQSFKQALESNESKISFDALRNAHPSINRVYILCGQHTASASELIINNLKPYMEVITIGNKTFGKDVAGFPLIDDRISTKKGWTLYPAIYKLFNSRHEGNYSKGIDPLISLDEIQQPEVFPLGNSSEVLLAKALNSINGNTAKNSLATAKTFPLSANEADADFLMTIH</sequence>
<dbReference type="EMBL" id="MIKE01000002">
    <property type="protein sequence ID" value="OHT47254.1"/>
    <property type="molecule type" value="Genomic_DNA"/>
</dbReference>
<name>A0A1S1JCI4_9FLAO</name>
<dbReference type="RefSeq" id="WP_070905544.1">
    <property type="nucleotide sequence ID" value="NZ_MIKE01000002.1"/>
</dbReference>
<dbReference type="PANTHER" id="PTHR32060">
    <property type="entry name" value="TAIL-SPECIFIC PROTEASE"/>
    <property type="match status" value="1"/>
</dbReference>
<evidence type="ECO:0000313" key="6">
    <source>
        <dbReference type="Proteomes" id="UP000198319"/>
    </source>
</evidence>
<dbReference type="InterPro" id="IPR029045">
    <property type="entry name" value="ClpP/crotonase-like_dom_sf"/>
</dbReference>
<gene>
    <name evidence="4" type="ORF">B0A71_21750</name>
    <name evidence="3" type="ORF">BHE19_20470</name>
</gene>
<evidence type="ECO:0000313" key="5">
    <source>
        <dbReference type="Proteomes" id="UP000180252"/>
    </source>
</evidence>
<dbReference type="PANTHER" id="PTHR32060:SF30">
    <property type="entry name" value="CARBOXY-TERMINAL PROCESSING PROTEASE CTPA"/>
    <property type="match status" value="1"/>
</dbReference>
<dbReference type="InterPro" id="IPR005151">
    <property type="entry name" value="Tail-specific_protease"/>
</dbReference>
<feature type="signal peptide" evidence="1">
    <location>
        <begin position="1"/>
        <end position="21"/>
    </location>
</feature>
<dbReference type="Proteomes" id="UP000180252">
    <property type="component" value="Unassembled WGS sequence"/>
</dbReference>
<keyword evidence="1" id="KW-0732">Signal</keyword>
<dbReference type="EMBL" id="MUHG01000039">
    <property type="protein sequence ID" value="OXB14266.1"/>
    <property type="molecule type" value="Genomic_DNA"/>
</dbReference>
<dbReference type="PROSITE" id="PS51257">
    <property type="entry name" value="PROKAR_LIPOPROTEIN"/>
    <property type="match status" value="1"/>
</dbReference>
<reference evidence="5" key="2">
    <citation type="submission" date="2016-09" db="EMBL/GenBank/DDBJ databases">
        <authorList>
            <person name="Chen S."/>
            <person name="Walker E."/>
        </authorList>
    </citation>
    <scope>NUCLEOTIDE SEQUENCE [LARGE SCALE GENOMIC DNA]</scope>
    <source>
        <strain evidence="5">MSU</strain>
    </source>
</reference>
<feature type="domain" description="Tail specific protease" evidence="2">
    <location>
        <begin position="179"/>
        <end position="395"/>
    </location>
</feature>
<dbReference type="InterPro" id="IPR036034">
    <property type="entry name" value="PDZ_sf"/>
</dbReference>
<accession>A0A1S1JCI4</accession>
<dbReference type="Pfam" id="PF18294">
    <property type="entry name" value="Pept_S41_N"/>
    <property type="match status" value="1"/>
</dbReference>